<evidence type="ECO:0000256" key="2">
    <source>
        <dbReference type="RuleBase" id="RU003476"/>
    </source>
</evidence>
<dbReference type="Pfam" id="PF00293">
    <property type="entry name" value="NUDIX"/>
    <property type="match status" value="1"/>
</dbReference>
<evidence type="ECO:0000259" key="3">
    <source>
        <dbReference type="PROSITE" id="PS51462"/>
    </source>
</evidence>
<dbReference type="PROSITE" id="PS51462">
    <property type="entry name" value="NUDIX"/>
    <property type="match status" value="1"/>
</dbReference>
<dbReference type="InterPro" id="IPR000086">
    <property type="entry name" value="NUDIX_hydrolase_dom"/>
</dbReference>
<keyword evidence="5" id="KW-1185">Reference proteome</keyword>
<name>A0A0K1Q880_9BACT</name>
<gene>
    <name evidence="4" type="ORF">AKJ09_08525</name>
</gene>
<dbReference type="InterPro" id="IPR015797">
    <property type="entry name" value="NUDIX_hydrolase-like_dom_sf"/>
</dbReference>
<organism evidence="4 5">
    <name type="scientific">Labilithrix luteola</name>
    <dbReference type="NCBI Taxonomy" id="1391654"/>
    <lineage>
        <taxon>Bacteria</taxon>
        <taxon>Pseudomonadati</taxon>
        <taxon>Myxococcota</taxon>
        <taxon>Polyangia</taxon>
        <taxon>Polyangiales</taxon>
        <taxon>Labilitrichaceae</taxon>
        <taxon>Labilithrix</taxon>
    </lineage>
</organism>
<sequence length="162" mass="18205">MRRVILRWLPKAAYGIVHEATRHLLRRPVVGISAVARTRDGRWLLIRRGDTGTWGLPGGTLEWGETLRTALDRELDEEAGVTSLELVRVLGAWSKPSRDPRFHAVTIGVECIVEAPTKAPKNPLEIREARLFRDDELPETLAFDMHDLLAVVRQGGTQTVLE</sequence>
<dbReference type="KEGG" id="llu:AKJ09_08525"/>
<proteinExistence type="inferred from homology"/>
<dbReference type="PRINTS" id="PR00502">
    <property type="entry name" value="NUDIXFAMILY"/>
</dbReference>
<evidence type="ECO:0000256" key="1">
    <source>
        <dbReference type="ARBA" id="ARBA00022801"/>
    </source>
</evidence>
<dbReference type="PANTHER" id="PTHR43736">
    <property type="entry name" value="ADP-RIBOSE PYROPHOSPHATASE"/>
    <property type="match status" value="1"/>
</dbReference>
<comment type="similarity">
    <text evidence="2">Belongs to the Nudix hydrolase family.</text>
</comment>
<dbReference type="Proteomes" id="UP000064967">
    <property type="component" value="Chromosome"/>
</dbReference>
<dbReference type="OrthoDB" id="9761969at2"/>
<dbReference type="STRING" id="1391654.AKJ09_08525"/>
<dbReference type="EMBL" id="CP012333">
    <property type="protein sequence ID" value="AKV01862.1"/>
    <property type="molecule type" value="Genomic_DNA"/>
</dbReference>
<dbReference type="AlphaFoldDB" id="A0A0K1Q880"/>
<dbReference type="SUPFAM" id="SSF55811">
    <property type="entry name" value="Nudix"/>
    <property type="match status" value="1"/>
</dbReference>
<protein>
    <submittedName>
        <fullName evidence="4">ADP-ribose pyrophosphatase</fullName>
    </submittedName>
</protein>
<dbReference type="Gene3D" id="3.90.79.10">
    <property type="entry name" value="Nucleoside Triphosphate Pyrophosphohydrolase"/>
    <property type="match status" value="1"/>
</dbReference>
<reference evidence="4 5" key="1">
    <citation type="submission" date="2015-08" db="EMBL/GenBank/DDBJ databases">
        <authorList>
            <person name="Babu N.S."/>
            <person name="Beckwith C.J."/>
            <person name="Beseler K.G."/>
            <person name="Brison A."/>
            <person name="Carone J.V."/>
            <person name="Caskin T.P."/>
            <person name="Diamond M."/>
            <person name="Durham M.E."/>
            <person name="Foxe J.M."/>
            <person name="Go M."/>
            <person name="Henderson B.A."/>
            <person name="Jones I.B."/>
            <person name="McGettigan J.A."/>
            <person name="Micheletti S.J."/>
            <person name="Nasrallah M.E."/>
            <person name="Ortiz D."/>
            <person name="Piller C.R."/>
            <person name="Privatt S.R."/>
            <person name="Schneider S.L."/>
            <person name="Sharp S."/>
            <person name="Smith T.C."/>
            <person name="Stanton J.D."/>
            <person name="Ullery H.E."/>
            <person name="Wilson R.J."/>
            <person name="Serrano M.G."/>
            <person name="Buck G."/>
            <person name="Lee V."/>
            <person name="Wang Y."/>
            <person name="Carvalho R."/>
            <person name="Voegtly L."/>
            <person name="Shi R."/>
            <person name="Duckworth R."/>
            <person name="Johnson A."/>
            <person name="Loviza R."/>
            <person name="Walstead R."/>
            <person name="Shah Z."/>
            <person name="Kiflezghi M."/>
            <person name="Wade K."/>
            <person name="Ball S.L."/>
            <person name="Bradley K.W."/>
            <person name="Asai D.J."/>
            <person name="Bowman C.A."/>
            <person name="Russell D.A."/>
            <person name="Pope W.H."/>
            <person name="Jacobs-Sera D."/>
            <person name="Hendrix R.W."/>
            <person name="Hatfull G.F."/>
        </authorList>
    </citation>
    <scope>NUCLEOTIDE SEQUENCE [LARGE SCALE GENOMIC DNA]</scope>
    <source>
        <strain evidence="4 5">DSM 27648</strain>
    </source>
</reference>
<accession>A0A0K1Q880</accession>
<dbReference type="PANTHER" id="PTHR43736:SF1">
    <property type="entry name" value="DIHYDRONEOPTERIN TRIPHOSPHATE DIPHOSPHATASE"/>
    <property type="match status" value="1"/>
</dbReference>
<keyword evidence="1 2" id="KW-0378">Hydrolase</keyword>
<evidence type="ECO:0000313" key="5">
    <source>
        <dbReference type="Proteomes" id="UP000064967"/>
    </source>
</evidence>
<dbReference type="PROSITE" id="PS00893">
    <property type="entry name" value="NUDIX_BOX"/>
    <property type="match status" value="1"/>
</dbReference>
<evidence type="ECO:0000313" key="4">
    <source>
        <dbReference type="EMBL" id="AKV01862.1"/>
    </source>
</evidence>
<dbReference type="InterPro" id="IPR020476">
    <property type="entry name" value="Nudix_hydrolase"/>
</dbReference>
<dbReference type="GO" id="GO:0016787">
    <property type="term" value="F:hydrolase activity"/>
    <property type="evidence" value="ECO:0007669"/>
    <property type="project" value="UniProtKB-KW"/>
</dbReference>
<dbReference type="InterPro" id="IPR020084">
    <property type="entry name" value="NUDIX_hydrolase_CS"/>
</dbReference>
<feature type="domain" description="Nudix hydrolase" evidence="3">
    <location>
        <begin position="25"/>
        <end position="153"/>
    </location>
</feature>